<feature type="compositionally biased region" description="Basic residues" evidence="1">
    <location>
        <begin position="104"/>
        <end position="121"/>
    </location>
</feature>
<organism evidence="2 3">
    <name type="scientific">Kingdonia uniflora</name>
    <dbReference type="NCBI Taxonomy" id="39325"/>
    <lineage>
        <taxon>Eukaryota</taxon>
        <taxon>Viridiplantae</taxon>
        <taxon>Streptophyta</taxon>
        <taxon>Embryophyta</taxon>
        <taxon>Tracheophyta</taxon>
        <taxon>Spermatophyta</taxon>
        <taxon>Magnoliopsida</taxon>
        <taxon>Ranunculales</taxon>
        <taxon>Circaeasteraceae</taxon>
        <taxon>Kingdonia</taxon>
    </lineage>
</organism>
<comment type="caution">
    <text evidence="2">The sequence shown here is derived from an EMBL/GenBank/DDBJ whole genome shotgun (WGS) entry which is preliminary data.</text>
</comment>
<sequence>MYFSDDEPNIESEGRIGLGEDAPVNTEIDSRVGLGGEIKDMPIHKLLEKLNIMLMKLMYDMRLKSKEYEKIAYKPRKPFSTSPLVRGARRSRKQRIIDPYEEKRHKRYGKYRGYGHNKKTCKGVPATPRPRLARAPKRVDTNVSMSRHMSSVGLPPATPNIRGRGSGGIGGGGGRSSRGARQTQDIVAPRLTQGSQAPRKTRASTQQVQAPRQTQDTQAPRLTQAS</sequence>
<dbReference type="AlphaFoldDB" id="A0A7J7N328"/>
<dbReference type="Proteomes" id="UP000541444">
    <property type="component" value="Unassembled WGS sequence"/>
</dbReference>
<accession>A0A7J7N328</accession>
<feature type="compositionally biased region" description="Gly residues" evidence="1">
    <location>
        <begin position="164"/>
        <end position="176"/>
    </location>
</feature>
<feature type="compositionally biased region" description="Polar residues" evidence="1">
    <location>
        <begin position="192"/>
        <end position="226"/>
    </location>
</feature>
<feature type="region of interest" description="Disordered" evidence="1">
    <location>
        <begin position="1"/>
        <end position="21"/>
    </location>
</feature>
<evidence type="ECO:0000313" key="3">
    <source>
        <dbReference type="Proteomes" id="UP000541444"/>
    </source>
</evidence>
<dbReference type="EMBL" id="JACGCM010001129">
    <property type="protein sequence ID" value="KAF6161430.1"/>
    <property type="molecule type" value="Genomic_DNA"/>
</dbReference>
<evidence type="ECO:0000256" key="1">
    <source>
        <dbReference type="SAM" id="MobiDB-lite"/>
    </source>
</evidence>
<proteinExistence type="predicted"/>
<protein>
    <submittedName>
        <fullName evidence="2">Uncharacterized protein</fullName>
    </submittedName>
</protein>
<gene>
    <name evidence="2" type="ORF">GIB67_009309</name>
</gene>
<feature type="region of interest" description="Disordered" evidence="1">
    <location>
        <begin position="81"/>
        <end position="226"/>
    </location>
</feature>
<reference evidence="2 3" key="1">
    <citation type="journal article" date="2020" name="IScience">
        <title>Genome Sequencing of the Endangered Kingdonia uniflora (Circaeasteraceae, Ranunculales) Reveals Potential Mechanisms of Evolutionary Specialization.</title>
        <authorList>
            <person name="Sun Y."/>
            <person name="Deng T."/>
            <person name="Zhang A."/>
            <person name="Moore M.J."/>
            <person name="Landis J.B."/>
            <person name="Lin N."/>
            <person name="Zhang H."/>
            <person name="Zhang X."/>
            <person name="Huang J."/>
            <person name="Zhang X."/>
            <person name="Sun H."/>
            <person name="Wang H."/>
        </authorList>
    </citation>
    <scope>NUCLEOTIDE SEQUENCE [LARGE SCALE GENOMIC DNA]</scope>
    <source>
        <strain evidence="2">TB1705</strain>
        <tissue evidence="2">Leaf</tissue>
    </source>
</reference>
<feature type="compositionally biased region" description="Acidic residues" evidence="1">
    <location>
        <begin position="1"/>
        <end position="10"/>
    </location>
</feature>
<name>A0A7J7N328_9MAGN</name>
<evidence type="ECO:0000313" key="2">
    <source>
        <dbReference type="EMBL" id="KAF6161430.1"/>
    </source>
</evidence>
<keyword evidence="3" id="KW-1185">Reference proteome</keyword>